<dbReference type="InterPro" id="IPR018232">
    <property type="entry name" value="Glyco_hydro_37_CS"/>
</dbReference>
<dbReference type="PANTHER" id="PTHR23403:SF24">
    <property type="entry name" value="TREHALASE"/>
    <property type="match status" value="1"/>
</dbReference>
<proteinExistence type="inferred from homology"/>
<dbReference type="EC" id="3.2.1.28" evidence="2 6"/>
<dbReference type="Gene3D" id="1.50.10.10">
    <property type="match status" value="1"/>
</dbReference>
<dbReference type="Proteomes" id="UP000270094">
    <property type="component" value="Unassembled WGS sequence"/>
</dbReference>
<organism evidence="7 8">
    <name type="scientific">Strongylus vulgaris</name>
    <name type="common">Blood worm</name>
    <dbReference type="NCBI Taxonomy" id="40348"/>
    <lineage>
        <taxon>Eukaryota</taxon>
        <taxon>Metazoa</taxon>
        <taxon>Ecdysozoa</taxon>
        <taxon>Nematoda</taxon>
        <taxon>Chromadorea</taxon>
        <taxon>Rhabditida</taxon>
        <taxon>Rhabditina</taxon>
        <taxon>Rhabditomorpha</taxon>
        <taxon>Strongyloidea</taxon>
        <taxon>Strongylidae</taxon>
        <taxon>Strongylus</taxon>
    </lineage>
</organism>
<dbReference type="Pfam" id="PF01204">
    <property type="entry name" value="Trehalase"/>
    <property type="match status" value="2"/>
</dbReference>
<dbReference type="GO" id="GO:0004555">
    <property type="term" value="F:alpha,alpha-trehalase activity"/>
    <property type="evidence" value="ECO:0007669"/>
    <property type="project" value="UniProtKB-EC"/>
</dbReference>
<name>A0A3P7IRY8_STRVU</name>
<dbReference type="OrthoDB" id="3542292at2759"/>
<comment type="similarity">
    <text evidence="1 6">Belongs to the glycosyl hydrolase 37 family.</text>
</comment>
<evidence type="ECO:0000256" key="1">
    <source>
        <dbReference type="ARBA" id="ARBA00005615"/>
    </source>
</evidence>
<evidence type="ECO:0000313" key="8">
    <source>
        <dbReference type="Proteomes" id="UP000270094"/>
    </source>
</evidence>
<keyword evidence="8" id="KW-1185">Reference proteome</keyword>
<accession>A0A3P7IRY8</accession>
<dbReference type="GO" id="GO:0005993">
    <property type="term" value="P:trehalose catabolic process"/>
    <property type="evidence" value="ECO:0007669"/>
    <property type="project" value="TreeGrafter"/>
</dbReference>
<sequence length="354" mass="39015">MEGWPGPLYRYRVVTDSPRPESYREDIESAAHLREGVLPAGRVFQESEADKQKLWGDIAAAAESGRDFSSRWFGLTGPLAGKLESTRTSSIVPVDLNAIICGNLQLMGDLYDAIGDIDGSKWCAQSADLMKQTIHQVAEAHTKNLLKRVLFRSSGMIALVAGLILTLRTTNISTCSMTPISSQCIPKPPMLVSNSRPRKSLPSRNPDFSAFDSECIVNYLRATGVLDFPGGVPSSLVASGQQWDFPNAWAPTMWILIEGLRMNGQKEIALEIAEKWVRKNFNMWRASGGKIYEKYNVVSACYKIIGGGGEYEMQEGFGWTNGVLLDLLVTYGNQLVWSPADECQCCVLDCICLV</sequence>
<dbReference type="PRINTS" id="PR00744">
    <property type="entry name" value="GLHYDRLASE37"/>
</dbReference>
<evidence type="ECO:0000256" key="3">
    <source>
        <dbReference type="ARBA" id="ARBA00019905"/>
    </source>
</evidence>
<keyword evidence="4 6" id="KW-0378">Hydrolase</keyword>
<evidence type="ECO:0000313" key="7">
    <source>
        <dbReference type="EMBL" id="VDM67137.1"/>
    </source>
</evidence>
<dbReference type="SUPFAM" id="SSF48208">
    <property type="entry name" value="Six-hairpin glycosidases"/>
    <property type="match status" value="1"/>
</dbReference>
<keyword evidence="5 6" id="KW-0326">Glycosidase</keyword>
<dbReference type="PROSITE" id="PS00928">
    <property type="entry name" value="TREHALASE_2"/>
    <property type="match status" value="1"/>
</dbReference>
<evidence type="ECO:0000256" key="2">
    <source>
        <dbReference type="ARBA" id="ARBA00012757"/>
    </source>
</evidence>
<evidence type="ECO:0000256" key="4">
    <source>
        <dbReference type="ARBA" id="ARBA00022801"/>
    </source>
</evidence>
<dbReference type="PANTHER" id="PTHR23403">
    <property type="entry name" value="TREHALASE"/>
    <property type="match status" value="1"/>
</dbReference>
<reference evidence="7 8" key="1">
    <citation type="submission" date="2018-11" db="EMBL/GenBank/DDBJ databases">
        <authorList>
            <consortium name="Pathogen Informatics"/>
        </authorList>
    </citation>
    <scope>NUCLEOTIDE SEQUENCE [LARGE SCALE GENOMIC DNA]</scope>
</reference>
<dbReference type="InterPro" id="IPR012341">
    <property type="entry name" value="6hp_glycosidase-like_sf"/>
</dbReference>
<dbReference type="EMBL" id="UYYB01004694">
    <property type="protein sequence ID" value="VDM67137.1"/>
    <property type="molecule type" value="Genomic_DNA"/>
</dbReference>
<dbReference type="InterPro" id="IPR001661">
    <property type="entry name" value="Glyco_hydro_37"/>
</dbReference>
<evidence type="ECO:0000256" key="5">
    <source>
        <dbReference type="ARBA" id="ARBA00023295"/>
    </source>
</evidence>
<dbReference type="InterPro" id="IPR008928">
    <property type="entry name" value="6-hairpin_glycosidase_sf"/>
</dbReference>
<protein>
    <recommendedName>
        <fullName evidence="3 6">Trehalase</fullName>
        <ecNumber evidence="2 6">3.2.1.28</ecNumber>
    </recommendedName>
    <alternativeName>
        <fullName evidence="6">Alpha-trehalose glucohydrolase</fullName>
    </alternativeName>
</protein>
<gene>
    <name evidence="7" type="ORF">SVUK_LOCUS2135</name>
</gene>
<comment type="catalytic activity">
    <reaction evidence="6">
        <text>alpha,alpha-trehalose + H2O = alpha-D-glucose + beta-D-glucose</text>
        <dbReference type="Rhea" id="RHEA:32675"/>
        <dbReference type="ChEBI" id="CHEBI:15377"/>
        <dbReference type="ChEBI" id="CHEBI:15903"/>
        <dbReference type="ChEBI" id="CHEBI:16551"/>
        <dbReference type="ChEBI" id="CHEBI:17925"/>
        <dbReference type="EC" id="3.2.1.28"/>
    </reaction>
</comment>
<evidence type="ECO:0000256" key="6">
    <source>
        <dbReference type="RuleBase" id="RU361180"/>
    </source>
</evidence>
<dbReference type="AlphaFoldDB" id="A0A3P7IRY8"/>